<gene>
    <name evidence="4" type="primary">RAN-B1</name>
    <name evidence="4" type="ORF">KSP40_PGU000991</name>
</gene>
<dbReference type="EMBL" id="JBBWWR010000009">
    <property type="protein sequence ID" value="KAK8961345.1"/>
    <property type="molecule type" value="Genomic_DNA"/>
</dbReference>
<dbReference type="SMART" id="SM00176">
    <property type="entry name" value="RAN"/>
    <property type="match status" value="1"/>
</dbReference>
<dbReference type="PANTHER" id="PTHR24071">
    <property type="entry name" value="RAN GTPASE"/>
    <property type="match status" value="1"/>
</dbReference>
<evidence type="ECO:0000256" key="2">
    <source>
        <dbReference type="ARBA" id="ARBA00023134"/>
    </source>
</evidence>
<reference evidence="4 5" key="1">
    <citation type="journal article" date="2022" name="Nat. Plants">
        <title>Genomes of leafy and leafless Platanthera orchids illuminate the evolution of mycoheterotrophy.</title>
        <authorList>
            <person name="Li M.H."/>
            <person name="Liu K.W."/>
            <person name="Li Z."/>
            <person name="Lu H.C."/>
            <person name="Ye Q.L."/>
            <person name="Zhang D."/>
            <person name="Wang J.Y."/>
            <person name="Li Y.F."/>
            <person name="Zhong Z.M."/>
            <person name="Liu X."/>
            <person name="Yu X."/>
            <person name="Liu D.K."/>
            <person name="Tu X.D."/>
            <person name="Liu B."/>
            <person name="Hao Y."/>
            <person name="Liao X.Y."/>
            <person name="Jiang Y.T."/>
            <person name="Sun W.H."/>
            <person name="Chen J."/>
            <person name="Chen Y.Q."/>
            <person name="Ai Y."/>
            <person name="Zhai J.W."/>
            <person name="Wu S.S."/>
            <person name="Zhou Z."/>
            <person name="Hsiao Y.Y."/>
            <person name="Wu W.L."/>
            <person name="Chen Y.Y."/>
            <person name="Lin Y.F."/>
            <person name="Hsu J.L."/>
            <person name="Li C.Y."/>
            <person name="Wang Z.W."/>
            <person name="Zhao X."/>
            <person name="Zhong W.Y."/>
            <person name="Ma X.K."/>
            <person name="Ma L."/>
            <person name="Huang J."/>
            <person name="Chen G.Z."/>
            <person name="Huang M.Z."/>
            <person name="Huang L."/>
            <person name="Peng D.H."/>
            <person name="Luo Y.B."/>
            <person name="Zou S.Q."/>
            <person name="Chen S.P."/>
            <person name="Lan S."/>
            <person name="Tsai W.C."/>
            <person name="Van de Peer Y."/>
            <person name="Liu Z.J."/>
        </authorList>
    </citation>
    <scope>NUCLEOTIDE SEQUENCE [LARGE SCALE GENOMIC DNA]</scope>
    <source>
        <strain evidence="4">Lor288</strain>
    </source>
</reference>
<evidence type="ECO:0000313" key="4">
    <source>
        <dbReference type="EMBL" id="KAK8961345.1"/>
    </source>
</evidence>
<proteinExistence type="predicted"/>
<evidence type="ECO:0000256" key="3">
    <source>
        <dbReference type="SAM" id="MobiDB-lite"/>
    </source>
</evidence>
<keyword evidence="1" id="KW-0547">Nucleotide-binding</keyword>
<dbReference type="InterPro" id="IPR002041">
    <property type="entry name" value="Ran_GTPase"/>
</dbReference>
<feature type="region of interest" description="Disordered" evidence="3">
    <location>
        <begin position="190"/>
        <end position="238"/>
    </location>
</feature>
<keyword evidence="2" id="KW-0342">GTP-binding</keyword>
<protein>
    <submittedName>
        <fullName evidence="4">GTP-binding nuclear protein Ran-B1</fullName>
    </submittedName>
</protein>
<organism evidence="4 5">
    <name type="scientific">Platanthera guangdongensis</name>
    <dbReference type="NCBI Taxonomy" id="2320717"/>
    <lineage>
        <taxon>Eukaryota</taxon>
        <taxon>Viridiplantae</taxon>
        <taxon>Streptophyta</taxon>
        <taxon>Embryophyta</taxon>
        <taxon>Tracheophyta</taxon>
        <taxon>Spermatophyta</taxon>
        <taxon>Magnoliopsida</taxon>
        <taxon>Liliopsida</taxon>
        <taxon>Asparagales</taxon>
        <taxon>Orchidaceae</taxon>
        <taxon>Orchidoideae</taxon>
        <taxon>Orchideae</taxon>
        <taxon>Orchidinae</taxon>
        <taxon>Platanthera</taxon>
    </lineage>
</organism>
<evidence type="ECO:0000313" key="5">
    <source>
        <dbReference type="Proteomes" id="UP001412067"/>
    </source>
</evidence>
<keyword evidence="5" id="KW-1185">Reference proteome</keyword>
<name>A0ABR2MAZ8_9ASPA</name>
<sequence>MDEDIDNNALSKSKKYAQEKYVAPTEGRNEEIAEKIPDISLNKFLGIDDQVEGEPLPEIQRFSEVETATRTEFAGQKDLKMSLNPSTTDVPSHVVRFHTSLEFWFVYNARSYVLLAHDYYYGAEWTITKNNYNFEKPFLYLARKLARDPNLHFVESPALAPPEVHIDLVQQQLHEKELIDAAAQCLPDDDDEAWERRIPKEGNKREVEDDYDENKANSPNPHIASEIQSAAIEGRDNM</sequence>
<dbReference type="Proteomes" id="UP001412067">
    <property type="component" value="Unassembled WGS sequence"/>
</dbReference>
<evidence type="ECO:0000256" key="1">
    <source>
        <dbReference type="ARBA" id="ARBA00022741"/>
    </source>
</evidence>
<dbReference type="PANTHER" id="PTHR24071:SF0">
    <property type="entry name" value="GTP-BINDING NUCLEAR PROTEIN RAN"/>
    <property type="match status" value="1"/>
</dbReference>
<feature type="compositionally biased region" description="Basic and acidic residues" evidence="3">
    <location>
        <begin position="194"/>
        <end position="207"/>
    </location>
</feature>
<comment type="caution">
    <text evidence="4">The sequence shown here is derived from an EMBL/GenBank/DDBJ whole genome shotgun (WGS) entry which is preliminary data.</text>
</comment>
<accession>A0ABR2MAZ8</accession>